<name>A0A286DBQ5_9GAMM</name>
<feature type="region of interest" description="Disordered" evidence="1">
    <location>
        <begin position="24"/>
        <end position="53"/>
    </location>
</feature>
<sequence>MSPRFAATLAFGVLVLLLGACDSRSPTSEASRSASGVQDNAAPEPMDHPPSEQEIRNAARARNCELVAVQNVKWPDDSYRIPASHSDAQVIYVADCKADGGNQVHRITFEAQFAAVSSGTKGNSARVWELRLNQPAEQSEVIAHPARAVAPATFSDGPECNALMEQVQRQVVPCVEKIDPSAARRVQSWVDVMGQRVRRSGGSGDRAFEEMKIDEDCLQSWHTTVASDFRGSSPFKMCAPR</sequence>
<dbReference type="Proteomes" id="UP000219374">
    <property type="component" value="Unassembled WGS sequence"/>
</dbReference>
<feature type="compositionally biased region" description="Polar residues" evidence="1">
    <location>
        <begin position="24"/>
        <end position="38"/>
    </location>
</feature>
<evidence type="ECO:0008006" key="5">
    <source>
        <dbReference type="Google" id="ProtNLM"/>
    </source>
</evidence>
<proteinExistence type="predicted"/>
<evidence type="ECO:0000313" key="4">
    <source>
        <dbReference type="Proteomes" id="UP000219374"/>
    </source>
</evidence>
<dbReference type="RefSeq" id="WP_141400840.1">
    <property type="nucleotide sequence ID" value="NZ_OCND01000008.1"/>
</dbReference>
<protein>
    <recommendedName>
        <fullName evidence="5">Lipoprotein</fullName>
    </recommendedName>
</protein>
<keyword evidence="2" id="KW-0732">Signal</keyword>
<evidence type="ECO:0000313" key="3">
    <source>
        <dbReference type="EMBL" id="SOD56090.1"/>
    </source>
</evidence>
<accession>A0A286DBQ5</accession>
<gene>
    <name evidence="3" type="ORF">SAMN06296416_108170</name>
</gene>
<organism evidence="3 4">
    <name type="scientific">Pseudoxanthomonas wuyuanensis</name>
    <dbReference type="NCBI Taxonomy" id="1073196"/>
    <lineage>
        <taxon>Bacteria</taxon>
        <taxon>Pseudomonadati</taxon>
        <taxon>Pseudomonadota</taxon>
        <taxon>Gammaproteobacteria</taxon>
        <taxon>Lysobacterales</taxon>
        <taxon>Lysobacteraceae</taxon>
        <taxon>Pseudoxanthomonas</taxon>
    </lineage>
</organism>
<dbReference type="EMBL" id="OCND01000008">
    <property type="protein sequence ID" value="SOD56090.1"/>
    <property type="molecule type" value="Genomic_DNA"/>
</dbReference>
<reference evidence="3 4" key="1">
    <citation type="submission" date="2017-09" db="EMBL/GenBank/DDBJ databases">
        <authorList>
            <person name="Ehlers B."/>
            <person name="Leendertz F.H."/>
        </authorList>
    </citation>
    <scope>NUCLEOTIDE SEQUENCE [LARGE SCALE GENOMIC DNA]</scope>
    <source>
        <strain evidence="3 4">CGMCC 1.10978</strain>
    </source>
</reference>
<feature type="chain" id="PRO_5012470854" description="Lipoprotein" evidence="2">
    <location>
        <begin position="21"/>
        <end position="241"/>
    </location>
</feature>
<evidence type="ECO:0000256" key="1">
    <source>
        <dbReference type="SAM" id="MobiDB-lite"/>
    </source>
</evidence>
<feature type="signal peptide" evidence="2">
    <location>
        <begin position="1"/>
        <end position="20"/>
    </location>
</feature>
<keyword evidence="4" id="KW-1185">Reference proteome</keyword>
<dbReference type="AlphaFoldDB" id="A0A286DBQ5"/>
<dbReference type="PROSITE" id="PS51257">
    <property type="entry name" value="PROKAR_LIPOPROTEIN"/>
    <property type="match status" value="1"/>
</dbReference>
<evidence type="ECO:0000256" key="2">
    <source>
        <dbReference type="SAM" id="SignalP"/>
    </source>
</evidence>